<evidence type="ECO:0000256" key="2">
    <source>
        <dbReference type="SAM" id="Phobius"/>
    </source>
</evidence>
<evidence type="ECO:0000256" key="1">
    <source>
        <dbReference type="SAM" id="Coils"/>
    </source>
</evidence>
<reference evidence="4" key="1">
    <citation type="submission" date="2017-09" db="EMBL/GenBank/DDBJ databases">
        <title>Depth-based differentiation of microbial function through sediment-hosted aquifers and enrichment of novel symbionts in the deep terrestrial subsurface.</title>
        <authorList>
            <person name="Probst A.J."/>
            <person name="Ladd B."/>
            <person name="Jarett J.K."/>
            <person name="Geller-Mcgrath D.E."/>
            <person name="Sieber C.M.K."/>
            <person name="Emerson J.B."/>
            <person name="Anantharaman K."/>
            <person name="Thomas B.C."/>
            <person name="Malmstrom R."/>
            <person name="Stieglmeier M."/>
            <person name="Klingl A."/>
            <person name="Woyke T."/>
            <person name="Ryan C.M."/>
            <person name="Banfield J.F."/>
        </authorList>
    </citation>
    <scope>NUCLEOTIDE SEQUENCE [LARGE SCALE GENOMIC DNA]</scope>
</reference>
<evidence type="ECO:0008006" key="5">
    <source>
        <dbReference type="Google" id="ProtNLM"/>
    </source>
</evidence>
<dbReference type="Proteomes" id="UP000229315">
    <property type="component" value="Unassembled WGS sequence"/>
</dbReference>
<keyword evidence="2" id="KW-0472">Membrane</keyword>
<keyword evidence="1" id="KW-0175">Coiled coil</keyword>
<proteinExistence type="predicted"/>
<evidence type="ECO:0000313" key="3">
    <source>
        <dbReference type="EMBL" id="PIR85249.1"/>
    </source>
</evidence>
<keyword evidence="2" id="KW-1133">Transmembrane helix</keyword>
<name>A0A2H0UFS5_9BACT</name>
<keyword evidence="2" id="KW-0812">Transmembrane</keyword>
<sequence length="126" mass="14162">MALKGRFEKVFIRIGMWIVILILGAGVVFMGIAVWDVREKELSARQDKLQAESQFNALNERYEALLASTERLETERGVEEELRERFLVAKKGEEVIILVDAPPSNVDTPPPSGKSILGTIKGWFGF</sequence>
<evidence type="ECO:0000313" key="4">
    <source>
        <dbReference type="Proteomes" id="UP000229315"/>
    </source>
</evidence>
<accession>A0A2H0UFS5</accession>
<dbReference type="AlphaFoldDB" id="A0A2H0UFS5"/>
<gene>
    <name evidence="3" type="ORF">COU15_01780</name>
</gene>
<feature type="transmembrane region" description="Helical" evidence="2">
    <location>
        <begin position="14"/>
        <end position="35"/>
    </location>
</feature>
<protein>
    <recommendedName>
        <fullName evidence="5">Septum formation initiator</fullName>
    </recommendedName>
</protein>
<organism evidence="3 4">
    <name type="scientific">Candidatus Kaiserbacteria bacterium CG10_big_fil_rev_8_21_14_0_10_45_20</name>
    <dbReference type="NCBI Taxonomy" id="1974607"/>
    <lineage>
        <taxon>Bacteria</taxon>
        <taxon>Candidatus Kaiseribacteriota</taxon>
    </lineage>
</organism>
<dbReference type="EMBL" id="PFBH01000013">
    <property type="protein sequence ID" value="PIR85249.1"/>
    <property type="molecule type" value="Genomic_DNA"/>
</dbReference>
<comment type="caution">
    <text evidence="3">The sequence shown here is derived from an EMBL/GenBank/DDBJ whole genome shotgun (WGS) entry which is preliminary data.</text>
</comment>
<feature type="coiled-coil region" evidence="1">
    <location>
        <begin position="48"/>
        <end position="75"/>
    </location>
</feature>